<reference evidence="2" key="1">
    <citation type="journal article" date="2017" name="Gigascience">
        <title>The genome draft of coconut (Cocos nucifera).</title>
        <authorList>
            <person name="Xiao Y."/>
            <person name="Xu P."/>
            <person name="Fan H."/>
            <person name="Baudouin L."/>
            <person name="Xia W."/>
            <person name="Bocs S."/>
            <person name="Xu J."/>
            <person name="Li Q."/>
            <person name="Guo A."/>
            <person name="Zhou L."/>
            <person name="Li J."/>
            <person name="Wu Y."/>
            <person name="Ma Z."/>
            <person name="Armero A."/>
            <person name="Issali A.E."/>
            <person name="Liu N."/>
            <person name="Peng M."/>
            <person name="Yang Y."/>
        </authorList>
    </citation>
    <scope>NUCLEOTIDE SEQUENCE</scope>
    <source>
        <tissue evidence="2">Spear leaf of Hainan Tall coconut</tissue>
    </source>
</reference>
<accession>A0A8K0N8X9</accession>
<evidence type="ECO:0000313" key="3">
    <source>
        <dbReference type="Proteomes" id="UP000797356"/>
    </source>
</evidence>
<feature type="region of interest" description="Disordered" evidence="1">
    <location>
        <begin position="1"/>
        <end position="24"/>
    </location>
</feature>
<organism evidence="2 3">
    <name type="scientific">Cocos nucifera</name>
    <name type="common">Coconut palm</name>
    <dbReference type="NCBI Taxonomy" id="13894"/>
    <lineage>
        <taxon>Eukaryota</taxon>
        <taxon>Viridiplantae</taxon>
        <taxon>Streptophyta</taxon>
        <taxon>Embryophyta</taxon>
        <taxon>Tracheophyta</taxon>
        <taxon>Spermatophyta</taxon>
        <taxon>Magnoliopsida</taxon>
        <taxon>Liliopsida</taxon>
        <taxon>Arecaceae</taxon>
        <taxon>Arecoideae</taxon>
        <taxon>Cocoseae</taxon>
        <taxon>Attaleinae</taxon>
        <taxon>Cocos</taxon>
    </lineage>
</organism>
<dbReference type="PANTHER" id="PTHR16052">
    <property type="entry name" value="TBCC DOMAIN-CONTAINING PROTEIN 1"/>
    <property type="match status" value="1"/>
</dbReference>
<dbReference type="EMBL" id="CM017882">
    <property type="protein sequence ID" value="KAG1363876.1"/>
    <property type="molecule type" value="Genomic_DNA"/>
</dbReference>
<gene>
    <name evidence="2" type="ORF">COCNU_11G007030</name>
</gene>
<name>A0A8K0N8X9_COCNU</name>
<dbReference type="InterPro" id="IPR039589">
    <property type="entry name" value="TBCC1"/>
</dbReference>
<comment type="caution">
    <text evidence="2">The sequence shown here is derived from an EMBL/GenBank/DDBJ whole genome shotgun (WGS) entry which is preliminary data.</text>
</comment>
<dbReference type="PANTHER" id="PTHR16052:SF0">
    <property type="entry name" value="TBCC DOMAIN-CONTAINING PROTEIN 1"/>
    <property type="match status" value="1"/>
</dbReference>
<dbReference type="OrthoDB" id="427777at2759"/>
<evidence type="ECO:0000313" key="2">
    <source>
        <dbReference type="EMBL" id="KAG1363876.1"/>
    </source>
</evidence>
<feature type="compositionally biased region" description="Pro residues" evidence="1">
    <location>
        <begin position="8"/>
        <end position="18"/>
    </location>
</feature>
<dbReference type="AlphaFoldDB" id="A0A8K0N8X9"/>
<protein>
    <submittedName>
        <fullName evidence="2">Putative TBCC domain-containing protein 1</fullName>
    </submittedName>
</protein>
<reference evidence="2" key="2">
    <citation type="submission" date="2019-07" db="EMBL/GenBank/DDBJ databases">
        <authorList>
            <person name="Yang Y."/>
            <person name="Bocs S."/>
            <person name="Baudouin L."/>
        </authorList>
    </citation>
    <scope>NUCLEOTIDE SEQUENCE</scope>
    <source>
        <tissue evidence="2">Spear leaf of Hainan Tall coconut</tissue>
    </source>
</reference>
<proteinExistence type="predicted"/>
<keyword evidence="3" id="KW-1185">Reference proteome</keyword>
<evidence type="ECO:0000256" key="1">
    <source>
        <dbReference type="SAM" id="MobiDB-lite"/>
    </source>
</evidence>
<sequence>MSDGRPDPSTPTTPPPPSAGAAGVPLLLRPRREPFEYGLLPIPKLIFSDGTLTLGPLRDKLLGLSSPCSGVDALALAEALQISPDLARLVLDTLASVLPSDTPDPAGTADVYDLVLFLYIQSYKRLLPKAHKDSAAVADVWPSTSAFDGYFSALSPIQVLTLERFEHLGFLIQIGEKGGEEIPLRQAPPFFANSDPDMPAVPVPATKVHDWLLQNIADSLEHTVEKAPVKENGPVNTSDLDVAMTDACMSHPRTQSSSSLSGTTVYNNPTYSRSQTFVEGFSKASVVKQASDIKGHSVKVKRVLQFITYEGIVLLNYDDDIGYL</sequence>
<dbReference type="Proteomes" id="UP000797356">
    <property type="component" value="Chromosome 11"/>
</dbReference>